<sequence length="49" mass="5612">MNFGCAGQRRDDFWPVVKQHEKLQKETLKSKVLCLLTARTGVGRPMAEH</sequence>
<protein>
    <submittedName>
        <fullName evidence="1">Uncharacterized protein</fullName>
    </submittedName>
</protein>
<evidence type="ECO:0000313" key="2">
    <source>
        <dbReference type="Proteomes" id="UP000712600"/>
    </source>
</evidence>
<dbReference type="AlphaFoldDB" id="A0A8S9PGX1"/>
<comment type="caution">
    <text evidence="1">The sequence shown here is derived from an EMBL/GenBank/DDBJ whole genome shotgun (WGS) entry which is preliminary data.</text>
</comment>
<dbReference type="Proteomes" id="UP000712600">
    <property type="component" value="Unassembled WGS sequence"/>
</dbReference>
<accession>A0A8S9PGX1</accession>
<gene>
    <name evidence="1" type="ORF">F2Q69_00007195</name>
</gene>
<dbReference type="EMBL" id="QGKX02001521">
    <property type="protein sequence ID" value="KAF3512682.1"/>
    <property type="molecule type" value="Genomic_DNA"/>
</dbReference>
<name>A0A8S9PGX1_BRACR</name>
<organism evidence="1 2">
    <name type="scientific">Brassica cretica</name>
    <name type="common">Mustard</name>
    <dbReference type="NCBI Taxonomy" id="69181"/>
    <lineage>
        <taxon>Eukaryota</taxon>
        <taxon>Viridiplantae</taxon>
        <taxon>Streptophyta</taxon>
        <taxon>Embryophyta</taxon>
        <taxon>Tracheophyta</taxon>
        <taxon>Spermatophyta</taxon>
        <taxon>Magnoliopsida</taxon>
        <taxon>eudicotyledons</taxon>
        <taxon>Gunneridae</taxon>
        <taxon>Pentapetalae</taxon>
        <taxon>rosids</taxon>
        <taxon>malvids</taxon>
        <taxon>Brassicales</taxon>
        <taxon>Brassicaceae</taxon>
        <taxon>Brassiceae</taxon>
        <taxon>Brassica</taxon>
    </lineage>
</organism>
<proteinExistence type="predicted"/>
<reference evidence="1" key="1">
    <citation type="submission" date="2019-12" db="EMBL/GenBank/DDBJ databases">
        <title>Genome sequencing and annotation of Brassica cretica.</title>
        <authorList>
            <person name="Studholme D.J."/>
            <person name="Sarris P."/>
        </authorList>
    </citation>
    <scope>NUCLEOTIDE SEQUENCE</scope>
    <source>
        <strain evidence="1">PFS-109/04</strain>
        <tissue evidence="1">Leaf</tissue>
    </source>
</reference>
<evidence type="ECO:0000313" key="1">
    <source>
        <dbReference type="EMBL" id="KAF3512682.1"/>
    </source>
</evidence>